<feature type="compositionally biased region" description="Basic residues" evidence="1">
    <location>
        <begin position="43"/>
        <end position="52"/>
    </location>
</feature>
<feature type="region of interest" description="Disordered" evidence="1">
    <location>
        <begin position="1"/>
        <end position="63"/>
    </location>
</feature>
<comment type="caution">
    <text evidence="2">The sequence shown here is derived from an EMBL/GenBank/DDBJ whole genome shotgun (WGS) entry which is preliminary data.</text>
</comment>
<keyword evidence="3" id="KW-1185">Reference proteome</keyword>
<evidence type="ECO:0000313" key="2">
    <source>
        <dbReference type="EMBL" id="GAA5800449.1"/>
    </source>
</evidence>
<proteinExistence type="predicted"/>
<sequence>MALKKTMVAAKPQQPKSSGGSALKRLKKTLQTAGVVGQASKASRSKKDRKRGAPTEVGKNNADKKLSLIRGEFNPFEHKIQKTKFEILGRKMKGTSGKPNLSKQIGEENVRSMKTFFVIPKKLKKKKKKKLFI</sequence>
<protein>
    <submittedName>
        <fullName evidence="2">Uncharacterized protein</fullName>
    </submittedName>
</protein>
<dbReference type="InterPro" id="IPR007276">
    <property type="entry name" value="Nop14"/>
</dbReference>
<dbReference type="Pfam" id="PF04147">
    <property type="entry name" value="Nop14"/>
    <property type="match status" value="1"/>
</dbReference>
<gene>
    <name evidence="2" type="ORF">HPULCUR_005879</name>
</gene>
<dbReference type="Proteomes" id="UP001476247">
    <property type="component" value="Unassembled WGS sequence"/>
</dbReference>
<organism evidence="2 3">
    <name type="scientific">Helicostylum pulchrum</name>
    <dbReference type="NCBI Taxonomy" id="562976"/>
    <lineage>
        <taxon>Eukaryota</taxon>
        <taxon>Fungi</taxon>
        <taxon>Fungi incertae sedis</taxon>
        <taxon>Mucoromycota</taxon>
        <taxon>Mucoromycotina</taxon>
        <taxon>Mucoromycetes</taxon>
        <taxon>Mucorales</taxon>
        <taxon>Mucorineae</taxon>
        <taxon>Mucoraceae</taxon>
        <taxon>Helicostylum</taxon>
    </lineage>
</organism>
<reference evidence="2 3" key="1">
    <citation type="submission" date="2024-04" db="EMBL/GenBank/DDBJ databases">
        <title>genome sequences of Mucor flavus KT1a and Helicostylum pulchrum KT1b strains isolation_sourced from the surface of a dry-aged beef.</title>
        <authorList>
            <person name="Toyotome T."/>
            <person name="Hosono M."/>
            <person name="Torimaru M."/>
            <person name="Fukuda K."/>
            <person name="Mikami N."/>
        </authorList>
    </citation>
    <scope>NUCLEOTIDE SEQUENCE [LARGE SCALE GENOMIC DNA]</scope>
    <source>
        <strain evidence="2 3">KT1b</strain>
    </source>
</reference>
<evidence type="ECO:0000313" key="3">
    <source>
        <dbReference type="Proteomes" id="UP001476247"/>
    </source>
</evidence>
<name>A0ABP9Y0B7_9FUNG</name>
<accession>A0ABP9Y0B7</accession>
<dbReference type="EMBL" id="BAABUJ010000015">
    <property type="protein sequence ID" value="GAA5800449.1"/>
    <property type="molecule type" value="Genomic_DNA"/>
</dbReference>
<evidence type="ECO:0000256" key="1">
    <source>
        <dbReference type="SAM" id="MobiDB-lite"/>
    </source>
</evidence>